<evidence type="ECO:0000313" key="2">
    <source>
        <dbReference type="EMBL" id="EPY36425.1"/>
    </source>
</evidence>
<comment type="caution">
    <text evidence="2">The sequence shown here is derived from an EMBL/GenBank/DDBJ whole genome shotgun (WGS) entry which is preliminary data.</text>
</comment>
<dbReference type="EMBL" id="ATMH01000592">
    <property type="protein sequence ID" value="EPY36425.1"/>
    <property type="molecule type" value="Genomic_DNA"/>
</dbReference>
<sequence>MHMNGTAAPCVTMGLFSPVPSSSFFTVFVVPHPLRCLLLLTDTCVTYGDGSRIAGTARAAANAPQRGGGGRRGKAQEAAAGHGVHARRYRGFREGGEGAEAAVRIGGRARRAFGDGEVHLECDKGYHRWRRLSVCLTCLCASGRQHS</sequence>
<keyword evidence="3" id="KW-1185">Reference proteome</keyword>
<feature type="region of interest" description="Disordered" evidence="1">
    <location>
        <begin position="58"/>
        <end position="84"/>
    </location>
</feature>
<gene>
    <name evidence="2" type="ORF">STCU_00592</name>
</gene>
<proteinExistence type="predicted"/>
<accession>S9WKC3</accession>
<reference evidence="2 3" key="1">
    <citation type="journal article" date="2013" name="PLoS ONE">
        <title>Predicting the Proteins of Angomonas deanei, Strigomonas culicis and Their Respective Endosymbionts Reveals New Aspects of the Trypanosomatidae Family.</title>
        <authorList>
            <person name="Motta M.C."/>
            <person name="Martins A.C."/>
            <person name="de Souza S.S."/>
            <person name="Catta-Preta C.M."/>
            <person name="Silva R."/>
            <person name="Klein C.C."/>
            <person name="de Almeida L.G."/>
            <person name="de Lima Cunha O."/>
            <person name="Ciapina L.P."/>
            <person name="Brocchi M."/>
            <person name="Colabardini A.C."/>
            <person name="de Araujo Lima B."/>
            <person name="Machado C.R."/>
            <person name="de Almeida Soares C.M."/>
            <person name="Probst C.M."/>
            <person name="de Menezes C.B."/>
            <person name="Thompson C.E."/>
            <person name="Bartholomeu D.C."/>
            <person name="Gradia D.F."/>
            <person name="Pavoni D.P."/>
            <person name="Grisard E.C."/>
            <person name="Fantinatti-Garboggini F."/>
            <person name="Marchini F.K."/>
            <person name="Rodrigues-Luiz G.F."/>
            <person name="Wagner G."/>
            <person name="Goldman G.H."/>
            <person name="Fietto J.L."/>
            <person name="Elias M.C."/>
            <person name="Goldman M.H."/>
            <person name="Sagot M.F."/>
            <person name="Pereira M."/>
            <person name="Stoco P.H."/>
            <person name="de Mendonca-Neto R.P."/>
            <person name="Teixeira S.M."/>
            <person name="Maciel T.E."/>
            <person name="de Oliveira Mendes T.A."/>
            <person name="Urmenyi T.P."/>
            <person name="de Souza W."/>
            <person name="Schenkman S."/>
            <person name="de Vasconcelos A.T."/>
        </authorList>
    </citation>
    <scope>NUCLEOTIDE SEQUENCE [LARGE SCALE GENOMIC DNA]</scope>
</reference>
<dbReference type="AlphaFoldDB" id="S9WKC3"/>
<evidence type="ECO:0000313" key="3">
    <source>
        <dbReference type="Proteomes" id="UP000015354"/>
    </source>
</evidence>
<organism evidence="2 3">
    <name type="scientific">Strigomonas culicis</name>
    <dbReference type="NCBI Taxonomy" id="28005"/>
    <lineage>
        <taxon>Eukaryota</taxon>
        <taxon>Discoba</taxon>
        <taxon>Euglenozoa</taxon>
        <taxon>Kinetoplastea</taxon>
        <taxon>Metakinetoplastina</taxon>
        <taxon>Trypanosomatida</taxon>
        <taxon>Trypanosomatidae</taxon>
        <taxon>Strigomonadinae</taxon>
        <taxon>Strigomonas</taxon>
    </lineage>
</organism>
<protein>
    <submittedName>
        <fullName evidence="2">Uncharacterized protein</fullName>
    </submittedName>
</protein>
<name>S9WKC3_9TRYP</name>
<dbReference type="Proteomes" id="UP000015354">
    <property type="component" value="Unassembled WGS sequence"/>
</dbReference>
<evidence type="ECO:0000256" key="1">
    <source>
        <dbReference type="SAM" id="MobiDB-lite"/>
    </source>
</evidence>